<gene>
    <name evidence="2" type="ordered locus">ESA_pESA3p05528</name>
</gene>
<dbReference type="KEGG" id="esa:ESA_pESA3p05528"/>
<feature type="domain" description="Metallo-beta-lactamase" evidence="1">
    <location>
        <begin position="117"/>
        <end position="278"/>
    </location>
</feature>
<keyword evidence="3" id="KW-1185">Reference proteome</keyword>
<dbReference type="Proteomes" id="UP000000260">
    <property type="component" value="Plasmid pESA3"/>
</dbReference>
<evidence type="ECO:0000259" key="1">
    <source>
        <dbReference type="SMART" id="SM00849"/>
    </source>
</evidence>
<name>A7MRM2_CROS8</name>
<dbReference type="AlphaFoldDB" id="A7MRM2"/>
<organism evidence="2 3">
    <name type="scientific">Cronobacter sakazakii (strain ATCC BAA-894)</name>
    <name type="common">Enterobacter sakazakii</name>
    <dbReference type="NCBI Taxonomy" id="290339"/>
    <lineage>
        <taxon>Bacteria</taxon>
        <taxon>Pseudomonadati</taxon>
        <taxon>Pseudomonadota</taxon>
        <taxon>Gammaproteobacteria</taxon>
        <taxon>Enterobacterales</taxon>
        <taxon>Enterobacteriaceae</taxon>
        <taxon>Cronobacter</taxon>
    </lineage>
</organism>
<dbReference type="PANTHER" id="PTHR36839">
    <property type="entry name" value="METALLO-BETA-LACTAMASE FAMILY PROTEIN (AFU_ORTHOLOGUE AFUA_5G12770)"/>
    <property type="match status" value="1"/>
</dbReference>
<keyword evidence="2" id="KW-0614">Plasmid</keyword>
<evidence type="ECO:0000313" key="2">
    <source>
        <dbReference type="EMBL" id="ABU79725.1"/>
    </source>
</evidence>
<reference evidence="3" key="1">
    <citation type="journal article" date="2010" name="PLoS ONE">
        <title>Genome sequence of Cronobacter sakazakii BAA-894 and comparative genomic hybridization analysis with other Cronobacter species.</title>
        <authorList>
            <person name="Kucerova E."/>
            <person name="Clifton S.W."/>
            <person name="Xia X.Q."/>
            <person name="Long F."/>
            <person name="Porwollik S."/>
            <person name="Fulton L."/>
            <person name="Fronick C."/>
            <person name="Minx P."/>
            <person name="Kyung K."/>
            <person name="Warren W."/>
            <person name="Fulton R."/>
            <person name="Feng D."/>
            <person name="Wollam A."/>
            <person name="Shah N."/>
            <person name="Bhonagiri V."/>
            <person name="Nash W.E."/>
            <person name="Hallsworth-Pepin K."/>
            <person name="Wilson R.K."/>
            <person name="McClelland M."/>
            <person name="Forsythe S.J."/>
        </authorList>
    </citation>
    <scope>NUCLEOTIDE SEQUENCE [LARGE SCALE GENOMIC DNA]</scope>
    <source>
        <strain evidence="3">ATCC BAA-894</strain>
    </source>
</reference>
<protein>
    <recommendedName>
        <fullName evidence="1">Metallo-beta-lactamase domain-containing protein</fullName>
    </recommendedName>
</protein>
<dbReference type="InterPro" id="IPR001279">
    <property type="entry name" value="Metallo-B-lactamas"/>
</dbReference>
<dbReference type="SUPFAM" id="SSF56281">
    <property type="entry name" value="Metallo-hydrolase/oxidoreductase"/>
    <property type="match status" value="1"/>
</dbReference>
<dbReference type="PANTHER" id="PTHR36839:SF1">
    <property type="entry name" value="METALLO-BETA-LACTAMASE FAMILY PROTEIN (AFU_ORTHOLOGUE AFUA_5G12770)"/>
    <property type="match status" value="1"/>
</dbReference>
<proteinExistence type="predicted"/>
<evidence type="ECO:0000313" key="3">
    <source>
        <dbReference type="Proteomes" id="UP000000260"/>
    </source>
</evidence>
<sequence length="311" mass="34701">MTWEWCGNLLRCFFRLATALCSKVYVSKRKPVRRCTGVATPQEAFVITLCNACGTSYQVDNARPQRCKICDDERQFVPVTGQQWVDHDALLATHSNKWKQHTPDLFSIRTVPDFAIGQRAFLLRTPQGNILWDCVATLDDATKTLIAALGGLMAIAISHPHFYTTMQDWAAAFNAPVYLHASDREWIMRDSPFIRLWEGDELTLAEDIRVIRLGGHFAGGCVLHDARGDGLLLSGDILQVTPGAKSVSFMWSYPNMLPLPAATVSAMTDRLRGVSFSTLWGAFEGREITADASERVRRSGEKYVACLNRAD</sequence>
<dbReference type="Gene3D" id="3.60.15.10">
    <property type="entry name" value="Ribonuclease Z/Hydroxyacylglutathione hydrolase-like"/>
    <property type="match status" value="1"/>
</dbReference>
<accession>A7MRM2</accession>
<geneLocation type="plasmid" evidence="2 3">
    <name>pESA3</name>
</geneLocation>
<dbReference type="SMART" id="SM00849">
    <property type="entry name" value="Lactamase_B"/>
    <property type="match status" value="1"/>
</dbReference>
<dbReference type="HOGENOM" id="CLU_047034_0_0_6"/>
<dbReference type="EMBL" id="CP000785">
    <property type="protein sequence ID" value="ABU79725.1"/>
    <property type="molecule type" value="Genomic_DNA"/>
</dbReference>
<dbReference type="InterPro" id="IPR036866">
    <property type="entry name" value="RibonucZ/Hydroxyglut_hydro"/>
</dbReference>